<dbReference type="Proteomes" id="UP000017837">
    <property type="component" value="Unassembled WGS sequence"/>
</dbReference>
<organism evidence="1 2">
    <name type="scientific">Asticcacaulis benevestitus DSM 16100 = ATCC BAA-896</name>
    <dbReference type="NCBI Taxonomy" id="1121022"/>
    <lineage>
        <taxon>Bacteria</taxon>
        <taxon>Pseudomonadati</taxon>
        <taxon>Pseudomonadota</taxon>
        <taxon>Alphaproteobacteria</taxon>
        <taxon>Caulobacterales</taxon>
        <taxon>Caulobacteraceae</taxon>
        <taxon>Asticcacaulis</taxon>
    </lineage>
</organism>
<name>V4Q9T7_9CAUL</name>
<dbReference type="NCBIfam" id="TIGR02444">
    <property type="entry name" value="TIGR02444 family protein"/>
    <property type="match status" value="1"/>
</dbReference>
<evidence type="ECO:0000313" key="1">
    <source>
        <dbReference type="EMBL" id="ESQ94600.1"/>
    </source>
</evidence>
<dbReference type="InterPro" id="IPR012659">
    <property type="entry name" value="CHP02444"/>
</dbReference>
<dbReference type="RefSeq" id="WP_018081181.1">
    <property type="nucleotide sequence ID" value="NZ_AQWM01000004.1"/>
</dbReference>
<proteinExistence type="predicted"/>
<dbReference type="AlphaFoldDB" id="V4Q9T7"/>
<accession>V4Q9T7</accession>
<dbReference type="OrthoDB" id="7875767at2"/>
<reference evidence="1 2" key="1">
    <citation type="journal article" date="2014" name="Nature">
        <title>Sequential evolution of bacterial morphology by co-option of a developmental regulator.</title>
        <authorList>
            <person name="Jiang C."/>
            <person name="Brown P.J."/>
            <person name="Ducret A."/>
            <person name="Brun Y.V."/>
        </authorList>
    </citation>
    <scope>NUCLEOTIDE SEQUENCE [LARGE SCALE GENOMIC DNA]</scope>
    <source>
        <strain evidence="1 2">DSM 16100</strain>
    </source>
</reference>
<dbReference type="eggNOG" id="COG5589">
    <property type="taxonomic scope" value="Bacteria"/>
</dbReference>
<comment type="caution">
    <text evidence="1">The sequence shown here is derived from an EMBL/GenBank/DDBJ whole genome shotgun (WGS) entry which is preliminary data.</text>
</comment>
<keyword evidence="2" id="KW-1185">Reference proteome</keyword>
<protein>
    <recommendedName>
        <fullName evidence="3">TIGR02444 family protein</fullName>
    </recommendedName>
</protein>
<dbReference type="Pfam" id="PF09523">
    <property type="entry name" value="DUF2390"/>
    <property type="match status" value="1"/>
</dbReference>
<evidence type="ECO:0000313" key="2">
    <source>
        <dbReference type="Proteomes" id="UP000017837"/>
    </source>
</evidence>
<sequence>MTADFWTWAVKAYGGEGVAAACLSLQDDHGQNVPLLLWAVWLDGPVDEALALKAAELARLWSDEVIVPLRFLRRRLKTALTEGDAAHRLPLREKIKGLELEAERALMAQLVVLENSVKFETNQNVNARTMASLRRVSGAWGEVAPDLALERLTEALIKGQFLGYDGE</sequence>
<dbReference type="STRING" id="1121022.GCA_000376105_01513"/>
<gene>
    <name evidence="1" type="ORF">ABENE_00475</name>
</gene>
<evidence type="ECO:0008006" key="3">
    <source>
        <dbReference type="Google" id="ProtNLM"/>
    </source>
</evidence>
<dbReference type="PATRIC" id="fig|1121022.4.peg.94"/>
<dbReference type="EMBL" id="AWGB01000001">
    <property type="protein sequence ID" value="ESQ94600.1"/>
    <property type="molecule type" value="Genomic_DNA"/>
</dbReference>